<dbReference type="RefSeq" id="WP_243010912.1">
    <property type="nucleotide sequence ID" value="NZ_JALGAR010000001.1"/>
</dbReference>
<protein>
    <submittedName>
        <fullName evidence="3">Protein bicaudal D homolog</fullName>
    </submittedName>
</protein>
<feature type="coiled-coil region" evidence="1">
    <location>
        <begin position="428"/>
        <end position="493"/>
    </location>
</feature>
<dbReference type="EMBL" id="JALGAR010000001">
    <property type="protein sequence ID" value="MCI4656860.1"/>
    <property type="molecule type" value="Genomic_DNA"/>
</dbReference>
<comment type="caution">
    <text evidence="3">The sequence shown here is derived from an EMBL/GenBank/DDBJ whole genome shotgun (WGS) entry which is preliminary data.</text>
</comment>
<keyword evidence="4" id="KW-1185">Reference proteome</keyword>
<name>A0AA41QSI0_9MICO</name>
<reference evidence="3" key="1">
    <citation type="submission" date="2022-03" db="EMBL/GenBank/DDBJ databases">
        <title>Cryobacterium sp. nov. strain ZS14-85, isolated from Antarctic soil.</title>
        <authorList>
            <person name="Li J."/>
            <person name="Niu G."/>
        </authorList>
    </citation>
    <scope>NUCLEOTIDE SEQUENCE</scope>
    <source>
        <strain evidence="3">ZS14-85</strain>
    </source>
</reference>
<feature type="region of interest" description="Disordered" evidence="2">
    <location>
        <begin position="354"/>
        <end position="399"/>
    </location>
</feature>
<evidence type="ECO:0000313" key="3">
    <source>
        <dbReference type="EMBL" id="MCI4656860.1"/>
    </source>
</evidence>
<sequence length="658" mass="70904">MYTRVETSSAVQQLAIGLHDPARDRPWVVVSSPFGTAVPEIGIDQLATQIGDVARVFLVQTGELTRQLGDLLPAQFQVYGSAGRSYPTGPNPFADLARSRLRFTHGDPQHATDQLVTDALAHAHHAGLFALAPASVITVTGTVKGFMLHGSRALVELDGGGMATIWQELTYPPVPLDWTLSPGQRIQGALDAPTHRLNVELKPPTTEVIAERYPHGSVTLALVQKVSAQKAVLALHPHLTFTITRADISANPRDLVDTLLSEGDVVAARVMHLPSGALHLVLSDVDDDEPVLPPLAAVLNGPPWLRENRPLLALVEDDETAGADDLVFDPAMSATGLAGFARAAGAGLAADDLHGETGPADADADAGAGAMRPSPADFATPRPTLPRPFPGPGRVHAVRRPTPATAGAIPFRVGPTPAPCAPTSVSALQSTQLSLAEAKAKITRLEAQLVEAGSTESDLARLREQARSAQLQLRDALVELGTLRHTVAELRDEQRTQKRMLRESRRTVVAPAPSSEYETRRALWEDATSWVRHEIALAWVDRVPESDREEWPLPHSYGLSDRFAESLSGLDDGQLAKAFKASVDVLTGRVKTLQGRHLHALRQGAGPADPHLLRWDGARCMRVSIEQNTPAARRMHFWQKPDGSVELIRIVTHDDMEA</sequence>
<gene>
    <name evidence="3" type="ORF">MQH31_03410</name>
</gene>
<evidence type="ECO:0000256" key="1">
    <source>
        <dbReference type="SAM" id="Coils"/>
    </source>
</evidence>
<evidence type="ECO:0000313" key="4">
    <source>
        <dbReference type="Proteomes" id="UP001165341"/>
    </source>
</evidence>
<dbReference type="Proteomes" id="UP001165341">
    <property type="component" value="Unassembled WGS sequence"/>
</dbReference>
<dbReference type="AlphaFoldDB" id="A0AA41QSI0"/>
<evidence type="ECO:0000256" key="2">
    <source>
        <dbReference type="SAM" id="MobiDB-lite"/>
    </source>
</evidence>
<organism evidence="3 4">
    <name type="scientific">Cryobacterium zhongshanensis</name>
    <dbReference type="NCBI Taxonomy" id="2928153"/>
    <lineage>
        <taxon>Bacteria</taxon>
        <taxon>Bacillati</taxon>
        <taxon>Actinomycetota</taxon>
        <taxon>Actinomycetes</taxon>
        <taxon>Micrococcales</taxon>
        <taxon>Microbacteriaceae</taxon>
        <taxon>Cryobacterium</taxon>
    </lineage>
</organism>
<accession>A0AA41QSI0</accession>
<keyword evidence="1" id="KW-0175">Coiled coil</keyword>
<proteinExistence type="predicted"/>